<comment type="caution">
    <text evidence="1">The sequence shown here is derived from an EMBL/GenBank/DDBJ whole genome shotgun (WGS) entry which is preliminary data.</text>
</comment>
<keyword evidence="2" id="KW-1185">Reference proteome</keyword>
<reference evidence="2" key="1">
    <citation type="journal article" date="2022" name="Nat. Commun.">
        <title>Chromosome evolution and the genetic basis of agronomically important traits in greater yam.</title>
        <authorList>
            <person name="Bredeson J.V."/>
            <person name="Lyons J.B."/>
            <person name="Oniyinde I.O."/>
            <person name="Okereke N.R."/>
            <person name="Kolade O."/>
            <person name="Nnabue I."/>
            <person name="Nwadili C.O."/>
            <person name="Hribova E."/>
            <person name="Parker M."/>
            <person name="Nwogha J."/>
            <person name="Shu S."/>
            <person name="Carlson J."/>
            <person name="Kariba R."/>
            <person name="Muthemba S."/>
            <person name="Knop K."/>
            <person name="Barton G.J."/>
            <person name="Sherwood A.V."/>
            <person name="Lopez-Montes A."/>
            <person name="Asiedu R."/>
            <person name="Jamnadass R."/>
            <person name="Muchugi A."/>
            <person name="Goodstein D."/>
            <person name="Egesi C.N."/>
            <person name="Featherston J."/>
            <person name="Asfaw A."/>
            <person name="Simpson G.G."/>
            <person name="Dolezel J."/>
            <person name="Hendre P.S."/>
            <person name="Van Deynze A."/>
            <person name="Kumar P.L."/>
            <person name="Obidiegwu J.E."/>
            <person name="Bhattacharjee R."/>
            <person name="Rokhsar D.S."/>
        </authorList>
    </citation>
    <scope>NUCLEOTIDE SEQUENCE [LARGE SCALE GENOMIC DNA]</scope>
    <source>
        <strain evidence="2">cv. TDa95/00328</strain>
    </source>
</reference>
<sequence>MELPESFIGGYHRGVVGGQLGPEKQGDHFVVEDLLDFSNEDEDEEEAFIGTDVYETIAGNSADSSSVSVITAVDSCNSSFSGPDASFPSEFRFSGDLSEPAFDELAELEYITNLGEETFSSEDIEKLHLISGVKSSSSGTVSAPSSATGTPPRGRMRSKRSRAANVSWSSRLPILSSSSSELEPIAVAAPPPPPPQPKQVKKKDPATATVKRKCLHCDSEETPQWRAGPMGPKTLCNACGVRYKSGRLVPEYRPAASPTFIVSEHSNSHRKVLQLRRQKEQEQQLRRGPEEVVNGAGGDEFLIHDHIGIDFRQLI</sequence>
<accession>A0ACB7W3L5</accession>
<evidence type="ECO:0000313" key="2">
    <source>
        <dbReference type="Proteomes" id="UP000827976"/>
    </source>
</evidence>
<dbReference type="Proteomes" id="UP000827976">
    <property type="component" value="Chromosome 5"/>
</dbReference>
<evidence type="ECO:0000313" key="1">
    <source>
        <dbReference type="EMBL" id="KAH7682047.1"/>
    </source>
</evidence>
<organism evidence="1 2">
    <name type="scientific">Dioscorea alata</name>
    <name type="common">Purple yam</name>
    <dbReference type="NCBI Taxonomy" id="55571"/>
    <lineage>
        <taxon>Eukaryota</taxon>
        <taxon>Viridiplantae</taxon>
        <taxon>Streptophyta</taxon>
        <taxon>Embryophyta</taxon>
        <taxon>Tracheophyta</taxon>
        <taxon>Spermatophyta</taxon>
        <taxon>Magnoliopsida</taxon>
        <taxon>Liliopsida</taxon>
        <taxon>Dioscoreales</taxon>
        <taxon>Dioscoreaceae</taxon>
        <taxon>Dioscorea</taxon>
    </lineage>
</organism>
<protein>
    <submittedName>
        <fullName evidence="1">Transcription factor GATA plant protein</fullName>
    </submittedName>
</protein>
<name>A0ACB7W3L5_DIOAL</name>
<dbReference type="EMBL" id="CM037015">
    <property type="protein sequence ID" value="KAH7682047.1"/>
    <property type="molecule type" value="Genomic_DNA"/>
</dbReference>
<gene>
    <name evidence="1" type="ORF">IHE45_05G097700</name>
</gene>
<proteinExistence type="predicted"/>